<evidence type="ECO:0000256" key="8">
    <source>
        <dbReference type="ARBA" id="ARBA00022917"/>
    </source>
</evidence>
<dbReference type="EMBL" id="KN846951">
    <property type="protein sequence ID" value="KIV85038.1"/>
    <property type="molecule type" value="Genomic_DNA"/>
</dbReference>
<proteinExistence type="inferred from homology"/>
<dbReference type="InterPro" id="IPR004516">
    <property type="entry name" value="HisRS/HisZ"/>
</dbReference>
<reference evidence="15 16" key="1">
    <citation type="submission" date="2015-01" db="EMBL/GenBank/DDBJ databases">
        <title>The Genome Sequence of Exophiala sideris CBS121828.</title>
        <authorList>
            <consortium name="The Broad Institute Genomics Platform"/>
            <person name="Cuomo C."/>
            <person name="de Hoog S."/>
            <person name="Gorbushina A."/>
            <person name="Stielow B."/>
            <person name="Teixiera M."/>
            <person name="Abouelleil A."/>
            <person name="Chapman S.B."/>
            <person name="Priest M."/>
            <person name="Young S.K."/>
            <person name="Wortman J."/>
            <person name="Nusbaum C."/>
            <person name="Birren B."/>
        </authorList>
    </citation>
    <scope>NUCLEOTIDE SEQUENCE [LARGE SCALE GENOMIC DNA]</scope>
    <source>
        <strain evidence="15 16">CBS 121828</strain>
    </source>
</reference>
<evidence type="ECO:0000256" key="13">
    <source>
        <dbReference type="SAM" id="MobiDB-lite"/>
    </source>
</evidence>
<dbReference type="EC" id="6.1.1.21" evidence="3"/>
<keyword evidence="4" id="KW-0963">Cytoplasm</keyword>
<evidence type="ECO:0000256" key="12">
    <source>
        <dbReference type="PIRSR" id="PIRSR001549-1"/>
    </source>
</evidence>
<feature type="binding site" evidence="12">
    <location>
        <position position="322"/>
    </location>
    <ligand>
        <name>L-histidine</name>
        <dbReference type="ChEBI" id="CHEBI:57595"/>
    </ligand>
</feature>
<gene>
    <name evidence="15" type="ORF">PV11_00774</name>
</gene>
<keyword evidence="5" id="KW-0436">Ligase</keyword>
<dbReference type="OrthoDB" id="1906957at2759"/>
<evidence type="ECO:0000256" key="1">
    <source>
        <dbReference type="ARBA" id="ARBA00004496"/>
    </source>
</evidence>
<dbReference type="InterPro" id="IPR004154">
    <property type="entry name" value="Anticodon-bd"/>
</dbReference>
<feature type="binding site" evidence="12">
    <location>
        <position position="168"/>
    </location>
    <ligand>
        <name>L-histidine</name>
        <dbReference type="ChEBI" id="CHEBI:57595"/>
    </ligand>
</feature>
<dbReference type="GO" id="GO:0032543">
    <property type="term" value="P:mitochondrial translation"/>
    <property type="evidence" value="ECO:0007669"/>
    <property type="project" value="TreeGrafter"/>
</dbReference>
<evidence type="ECO:0000259" key="14">
    <source>
        <dbReference type="PROSITE" id="PS50862"/>
    </source>
</evidence>
<dbReference type="PROSITE" id="PS50862">
    <property type="entry name" value="AA_TRNA_LIGASE_II"/>
    <property type="match status" value="1"/>
</dbReference>
<evidence type="ECO:0000256" key="2">
    <source>
        <dbReference type="ARBA" id="ARBA00008226"/>
    </source>
</evidence>
<evidence type="ECO:0000256" key="5">
    <source>
        <dbReference type="ARBA" id="ARBA00022598"/>
    </source>
</evidence>
<dbReference type="HOGENOM" id="CLU_025113_4_0_1"/>
<dbReference type="PANTHER" id="PTHR11476">
    <property type="entry name" value="HISTIDYL-TRNA SYNTHETASE"/>
    <property type="match status" value="1"/>
</dbReference>
<evidence type="ECO:0000256" key="4">
    <source>
        <dbReference type="ARBA" id="ARBA00022490"/>
    </source>
</evidence>
<dbReference type="STRING" id="1016849.A0A0D1ZE42"/>
<dbReference type="GO" id="GO:0005739">
    <property type="term" value="C:mitochondrion"/>
    <property type="evidence" value="ECO:0007669"/>
    <property type="project" value="TreeGrafter"/>
</dbReference>
<dbReference type="InterPro" id="IPR033656">
    <property type="entry name" value="HisRS_anticodon"/>
</dbReference>
<keyword evidence="8" id="KW-0648">Protein biosynthesis</keyword>
<dbReference type="CDD" id="cd00859">
    <property type="entry name" value="HisRS_anticodon"/>
    <property type="match status" value="1"/>
</dbReference>
<organism evidence="15 16">
    <name type="scientific">Exophiala sideris</name>
    <dbReference type="NCBI Taxonomy" id="1016849"/>
    <lineage>
        <taxon>Eukaryota</taxon>
        <taxon>Fungi</taxon>
        <taxon>Dikarya</taxon>
        <taxon>Ascomycota</taxon>
        <taxon>Pezizomycotina</taxon>
        <taxon>Eurotiomycetes</taxon>
        <taxon>Chaetothyriomycetidae</taxon>
        <taxon>Chaetothyriales</taxon>
        <taxon>Herpotrichiellaceae</taxon>
        <taxon>Exophiala</taxon>
    </lineage>
</organism>
<keyword evidence="6" id="KW-0547">Nucleotide-binding</keyword>
<dbReference type="SUPFAM" id="SSF52954">
    <property type="entry name" value="Class II aaRS ABD-related"/>
    <property type="match status" value="1"/>
</dbReference>
<comment type="catalytic activity">
    <reaction evidence="11">
        <text>tRNA(His) + L-histidine + ATP = L-histidyl-tRNA(His) + AMP + diphosphate + H(+)</text>
        <dbReference type="Rhea" id="RHEA:17313"/>
        <dbReference type="Rhea" id="RHEA-COMP:9665"/>
        <dbReference type="Rhea" id="RHEA-COMP:9689"/>
        <dbReference type="ChEBI" id="CHEBI:15378"/>
        <dbReference type="ChEBI" id="CHEBI:30616"/>
        <dbReference type="ChEBI" id="CHEBI:33019"/>
        <dbReference type="ChEBI" id="CHEBI:57595"/>
        <dbReference type="ChEBI" id="CHEBI:78442"/>
        <dbReference type="ChEBI" id="CHEBI:78527"/>
        <dbReference type="ChEBI" id="CHEBI:456215"/>
        <dbReference type="EC" id="6.1.1.21"/>
    </reaction>
</comment>
<dbReference type="Gene3D" id="3.40.50.800">
    <property type="entry name" value="Anticodon-binding domain"/>
    <property type="match status" value="1"/>
</dbReference>
<evidence type="ECO:0000313" key="16">
    <source>
        <dbReference type="Proteomes" id="UP000053599"/>
    </source>
</evidence>
<comment type="similarity">
    <text evidence="2">Belongs to the class-II aminoacyl-tRNA synthetase family.</text>
</comment>
<evidence type="ECO:0000256" key="11">
    <source>
        <dbReference type="ARBA" id="ARBA00047639"/>
    </source>
</evidence>
<evidence type="ECO:0000256" key="7">
    <source>
        <dbReference type="ARBA" id="ARBA00022840"/>
    </source>
</evidence>
<accession>A0A0D1ZE42</accession>
<dbReference type="FunFam" id="3.40.50.800:FF:000015">
    <property type="entry name" value="Histidyl-tRNA synthetase, mitochondrial"/>
    <property type="match status" value="1"/>
</dbReference>
<dbReference type="Pfam" id="PF03129">
    <property type="entry name" value="HGTP_anticodon"/>
    <property type="match status" value="1"/>
</dbReference>
<dbReference type="InterPro" id="IPR036621">
    <property type="entry name" value="Anticodon-bd_dom_sf"/>
</dbReference>
<dbReference type="InterPro" id="IPR041715">
    <property type="entry name" value="HisRS-like_core"/>
</dbReference>
<evidence type="ECO:0000256" key="6">
    <source>
        <dbReference type="ARBA" id="ARBA00022741"/>
    </source>
</evidence>
<dbReference type="Gene3D" id="3.30.930.10">
    <property type="entry name" value="Bira Bifunctional Protein, Domain 2"/>
    <property type="match status" value="1"/>
</dbReference>
<feature type="binding site" evidence="12">
    <location>
        <begin position="326"/>
        <end position="327"/>
    </location>
    <ligand>
        <name>L-histidine</name>
        <dbReference type="ChEBI" id="CHEBI:57595"/>
    </ligand>
</feature>
<dbReference type="InterPro" id="IPR045864">
    <property type="entry name" value="aa-tRNA-synth_II/BPL/LPL"/>
</dbReference>
<dbReference type="Proteomes" id="UP000053599">
    <property type="component" value="Unassembled WGS sequence"/>
</dbReference>
<keyword evidence="7" id="KW-0067">ATP-binding</keyword>
<feature type="binding site" evidence="12">
    <location>
        <position position="172"/>
    </location>
    <ligand>
        <name>L-histidine</name>
        <dbReference type="ChEBI" id="CHEBI:57595"/>
    </ligand>
</feature>
<dbReference type="PANTHER" id="PTHR11476:SF7">
    <property type="entry name" value="HISTIDINE--TRNA LIGASE"/>
    <property type="match status" value="1"/>
</dbReference>
<dbReference type="CDD" id="cd00773">
    <property type="entry name" value="HisRS-like_core"/>
    <property type="match status" value="1"/>
</dbReference>
<protein>
    <recommendedName>
        <fullName evidence="3">histidine--tRNA ligase</fullName>
        <ecNumber evidence="3">6.1.1.21</ecNumber>
    </recommendedName>
    <alternativeName>
        <fullName evidence="10">Histidyl-tRNA synthetase</fullName>
    </alternativeName>
</protein>
<feature type="domain" description="Aminoacyl-transfer RNA synthetases class-II family profile" evidence="14">
    <location>
        <begin position="55"/>
        <end position="412"/>
    </location>
</feature>
<feature type="binding site" evidence="12">
    <location>
        <position position="152"/>
    </location>
    <ligand>
        <name>L-histidine</name>
        <dbReference type="ChEBI" id="CHEBI:57595"/>
    </ligand>
</feature>
<evidence type="ECO:0000256" key="10">
    <source>
        <dbReference type="ARBA" id="ARBA00030619"/>
    </source>
</evidence>
<feature type="binding site" evidence="12">
    <location>
        <begin position="124"/>
        <end position="126"/>
    </location>
    <ligand>
        <name>L-histidine</name>
        <dbReference type="ChEBI" id="CHEBI:57595"/>
    </ligand>
</feature>
<dbReference type="GO" id="GO:0004821">
    <property type="term" value="F:histidine-tRNA ligase activity"/>
    <property type="evidence" value="ECO:0007669"/>
    <property type="project" value="UniProtKB-EC"/>
</dbReference>
<name>A0A0D1ZE42_9EURO</name>
<evidence type="ECO:0000256" key="9">
    <source>
        <dbReference type="ARBA" id="ARBA00023146"/>
    </source>
</evidence>
<dbReference type="GO" id="GO:0006427">
    <property type="term" value="P:histidyl-tRNA aminoacylation"/>
    <property type="evidence" value="ECO:0007669"/>
    <property type="project" value="TreeGrafter"/>
</dbReference>
<dbReference type="Pfam" id="PF13393">
    <property type="entry name" value="tRNA-synt_His"/>
    <property type="match status" value="1"/>
</dbReference>
<comment type="subcellular location">
    <subcellularLocation>
        <location evidence="1">Cytoplasm</location>
    </subcellularLocation>
</comment>
<dbReference type="GO" id="GO:0005829">
    <property type="term" value="C:cytosol"/>
    <property type="evidence" value="ECO:0007669"/>
    <property type="project" value="TreeGrafter"/>
</dbReference>
<keyword evidence="9" id="KW-0030">Aminoacyl-tRNA synthetase</keyword>
<dbReference type="GO" id="GO:0003723">
    <property type="term" value="F:RNA binding"/>
    <property type="evidence" value="ECO:0007669"/>
    <property type="project" value="TreeGrafter"/>
</dbReference>
<evidence type="ECO:0000256" key="3">
    <source>
        <dbReference type="ARBA" id="ARBA00012815"/>
    </source>
</evidence>
<dbReference type="SUPFAM" id="SSF55681">
    <property type="entry name" value="Class II aaRS and biotin synthetases"/>
    <property type="match status" value="1"/>
</dbReference>
<dbReference type="GO" id="GO:0005524">
    <property type="term" value="F:ATP binding"/>
    <property type="evidence" value="ECO:0007669"/>
    <property type="project" value="UniProtKB-KW"/>
</dbReference>
<dbReference type="InterPro" id="IPR006195">
    <property type="entry name" value="aa-tRNA-synth_II"/>
</dbReference>
<dbReference type="AlphaFoldDB" id="A0A0D1ZE42"/>
<sequence>MRPFSRTCIGIGKSFTQRSPPFASRNFRNKPSTRPCSTMAKDKDKKQELIKNPKGTRDWSGEDVDLLEDILAQISRVFRRHGAKKLDTPVFEREEVLKGKYGEDSKLIYDLKDQGGELLSLRYDLTVPFARWLAMNANVKNYKRFAISKVYRRDQPAIAKGRMREFYQCDIDFAGASDAMIADSEVIGIVVEVFESLEWTGRYTIKLNDRRILDGLFEVCGVPEDKIRTISSAVDKLDKSPWEEVKKEMVETKGLDEVVADKIRTYVTRKGGKDLLEELKKDEALMGNAKAKQGIEEMDTLMEYLTAWNALDKISFDLSLARGLDYYTGIIYEVVTEGSAPVIADGAEVAKELHKQGKKEKRVLDEDEDRSNDPSVGIGSVAAGGRYDHLVERFRPNADLPCVGVSFGVDRIFSITKARIAKGEKFTYISSNAPDVYVMAFGGGGFSGMAKERIEITKILLDAGLKVEFTYKKKPKPQVQFKNAETAGAPFAVILGEDEQAKGEVRVKEMGLPDGHPEKEGVLVKITDLGAEVSRRVEAKKLVPKTENLTVS</sequence>
<feature type="region of interest" description="Disordered" evidence="13">
    <location>
        <begin position="357"/>
        <end position="376"/>
    </location>
</feature>
<evidence type="ECO:0000313" key="15">
    <source>
        <dbReference type="EMBL" id="KIV85038.1"/>
    </source>
</evidence>
<dbReference type="PIRSF" id="PIRSF001549">
    <property type="entry name" value="His-tRNA_synth"/>
    <property type="match status" value="1"/>
</dbReference>